<evidence type="ECO:0000313" key="2">
    <source>
        <dbReference type="Proteomes" id="UP000217768"/>
    </source>
</evidence>
<proteinExistence type="predicted"/>
<sequence length="82" mass="9387">MTEPNTSRLKPRNPGVRLEDLVWLVRFPHAPARTMAFTADEEDLARQHADQYGGILVPLPVPDPVWDWDAGRRRGVDRADNR</sequence>
<accession>A0A2A2ZBE7</accession>
<protein>
    <submittedName>
        <fullName evidence="1">Uncharacterized protein</fullName>
    </submittedName>
</protein>
<evidence type="ECO:0000313" key="1">
    <source>
        <dbReference type="EMBL" id="PBA23771.1"/>
    </source>
</evidence>
<organism evidence="1 2">
    <name type="scientific">Mycobacterium avium</name>
    <dbReference type="NCBI Taxonomy" id="1764"/>
    <lineage>
        <taxon>Bacteria</taxon>
        <taxon>Bacillati</taxon>
        <taxon>Actinomycetota</taxon>
        <taxon>Actinomycetes</taxon>
        <taxon>Mycobacteriales</taxon>
        <taxon>Mycobacteriaceae</taxon>
        <taxon>Mycobacterium</taxon>
        <taxon>Mycobacterium avium complex (MAC)</taxon>
    </lineage>
</organism>
<dbReference type="RefSeq" id="WP_095795170.1">
    <property type="nucleotide sequence ID" value="NZ_NSFD01000055.1"/>
</dbReference>
<gene>
    <name evidence="1" type="ORF">CKJ66_26265</name>
</gene>
<dbReference type="AlphaFoldDB" id="A0A2A2ZBE7"/>
<dbReference type="Proteomes" id="UP000217768">
    <property type="component" value="Unassembled WGS sequence"/>
</dbReference>
<comment type="caution">
    <text evidence="1">The sequence shown here is derived from an EMBL/GenBank/DDBJ whole genome shotgun (WGS) entry which is preliminary data.</text>
</comment>
<reference evidence="1 2" key="1">
    <citation type="submission" date="2017-08" db="EMBL/GenBank/DDBJ databases">
        <title>Phylogenetic analysis of Mycobacterium avium complex whole genomes.</title>
        <authorList>
            <person name="Caverly L.J."/>
            <person name="Spilker T."/>
            <person name="Lipuma J."/>
        </authorList>
    </citation>
    <scope>NUCLEOTIDE SEQUENCE [LARGE SCALE GENOMIC DNA]</scope>
    <source>
        <strain evidence="1 2">FLAC0165</strain>
    </source>
</reference>
<name>A0A2A2ZBE7_MYCAV</name>
<dbReference type="EMBL" id="NSFD01000055">
    <property type="protein sequence ID" value="PBA23771.1"/>
    <property type="molecule type" value="Genomic_DNA"/>
</dbReference>